<protein>
    <submittedName>
        <fullName evidence="1">Uncharacterized protein</fullName>
    </submittedName>
</protein>
<sequence length="85" mass="9266">MSETLAKRDAALAVLEEVLLAARKAAIQAQKKELEDRFQSGLKAAYYDILTVALEQADLFELDPVEFGLADFDPDSLLGAPRKAA</sequence>
<evidence type="ECO:0000313" key="2">
    <source>
        <dbReference type="Proteomes" id="UP000019184"/>
    </source>
</evidence>
<dbReference type="AlphaFoldDB" id="A0A7U7GCH7"/>
<dbReference type="OrthoDB" id="5771447at2"/>
<gene>
    <name evidence="1" type="ORF">BN874_30033</name>
</gene>
<organism evidence="1 2">
    <name type="scientific">Candidatus Contendobacter odensis Run_B_J11</name>
    <dbReference type="NCBI Taxonomy" id="1400861"/>
    <lineage>
        <taxon>Bacteria</taxon>
        <taxon>Pseudomonadati</taxon>
        <taxon>Pseudomonadota</taxon>
        <taxon>Gammaproteobacteria</taxon>
        <taxon>Candidatus Competibacteraceae</taxon>
        <taxon>Candidatus Contendibacter</taxon>
    </lineage>
</organism>
<dbReference type="RefSeq" id="WP_051497817.1">
    <property type="nucleotide sequence ID" value="NZ_CBTK010000223.1"/>
</dbReference>
<evidence type="ECO:0000313" key="1">
    <source>
        <dbReference type="EMBL" id="CDH45901.1"/>
    </source>
</evidence>
<dbReference type="Proteomes" id="UP000019184">
    <property type="component" value="Unassembled WGS sequence"/>
</dbReference>
<dbReference type="EMBL" id="CBTK010000223">
    <property type="protein sequence ID" value="CDH45901.1"/>
    <property type="molecule type" value="Genomic_DNA"/>
</dbReference>
<reference evidence="1 2" key="1">
    <citation type="journal article" date="2014" name="ISME J.">
        <title>Candidatus Competibacter-lineage genomes retrieved from metagenomes reveal functional metabolic diversity.</title>
        <authorList>
            <person name="McIlroy S.J."/>
            <person name="Albertsen M."/>
            <person name="Andresen E.K."/>
            <person name="Saunders A.M."/>
            <person name="Kristiansen R."/>
            <person name="Stokholm-Bjerregaard M."/>
            <person name="Nielsen K.L."/>
            <person name="Nielsen P.H."/>
        </authorList>
    </citation>
    <scope>NUCLEOTIDE SEQUENCE [LARGE SCALE GENOMIC DNA]</scope>
    <source>
        <strain evidence="1 2">Run_B_J11</strain>
    </source>
</reference>
<proteinExistence type="predicted"/>
<keyword evidence="2" id="KW-1185">Reference proteome</keyword>
<name>A0A7U7GCH7_9GAMM</name>
<comment type="caution">
    <text evidence="1">The sequence shown here is derived from an EMBL/GenBank/DDBJ whole genome shotgun (WGS) entry which is preliminary data.</text>
</comment>
<accession>A0A7U7GCH7</accession>